<dbReference type="PROSITE" id="PS51257">
    <property type="entry name" value="PROKAR_LIPOPROTEIN"/>
    <property type="match status" value="1"/>
</dbReference>
<dbReference type="Gene3D" id="2.40.360.20">
    <property type="match status" value="1"/>
</dbReference>
<sequence length="200" mass="22370">MKKLLVLVPVVLFLVGCGGGEKDYFPIAVGNVWNYQSTSTTKMPDTTITTVDTTKVEVTGETTLNNGTKVFEVVAKGKQYADTSYFEKTDDYIFVYEDKSSTTPDTAFVLPLEENKSWNVHKDTSYTETRKIITKESVTVPAGTYDDCWKVMDIFTDGTIAETSYVWLAPDVGQVKMTFTEQDTNFTVDVKLELLNATIK</sequence>
<proteinExistence type="predicted"/>
<accession>A0A7V3RIE9</accession>
<dbReference type="EMBL" id="DTOZ01000167">
    <property type="protein sequence ID" value="HGE78683.1"/>
    <property type="molecule type" value="Genomic_DNA"/>
</dbReference>
<evidence type="ECO:0000313" key="2">
    <source>
        <dbReference type="EMBL" id="HGE78683.1"/>
    </source>
</evidence>
<evidence type="ECO:0000259" key="1">
    <source>
        <dbReference type="Pfam" id="PF21347"/>
    </source>
</evidence>
<dbReference type="InterPro" id="IPR049279">
    <property type="entry name" value="DUF3108-like"/>
</dbReference>
<organism evidence="2">
    <name type="scientific">candidate division WOR-3 bacterium</name>
    <dbReference type="NCBI Taxonomy" id="2052148"/>
    <lineage>
        <taxon>Bacteria</taxon>
        <taxon>Bacteria division WOR-3</taxon>
    </lineage>
</organism>
<dbReference type="Pfam" id="PF21347">
    <property type="entry name" value="DUF3108_like"/>
    <property type="match status" value="1"/>
</dbReference>
<name>A0A7V3RIE9_UNCW3</name>
<feature type="domain" description="DUF3108" evidence="1">
    <location>
        <begin position="126"/>
        <end position="176"/>
    </location>
</feature>
<dbReference type="AlphaFoldDB" id="A0A7V3RIE9"/>
<comment type="caution">
    <text evidence="2">The sequence shown here is derived from an EMBL/GenBank/DDBJ whole genome shotgun (WGS) entry which is preliminary data.</text>
</comment>
<protein>
    <recommendedName>
        <fullName evidence="1">DUF3108 domain-containing protein</fullName>
    </recommendedName>
</protein>
<reference evidence="2" key="1">
    <citation type="journal article" date="2020" name="mSystems">
        <title>Genome- and Community-Level Interaction Insights into Carbon Utilization and Element Cycling Functions of Hydrothermarchaeota in Hydrothermal Sediment.</title>
        <authorList>
            <person name="Zhou Z."/>
            <person name="Liu Y."/>
            <person name="Xu W."/>
            <person name="Pan J."/>
            <person name="Luo Z.H."/>
            <person name="Li M."/>
        </authorList>
    </citation>
    <scope>NUCLEOTIDE SEQUENCE [LARGE SCALE GENOMIC DNA]</scope>
    <source>
        <strain evidence="2">SpSt-961</strain>
    </source>
</reference>
<gene>
    <name evidence="2" type="ORF">ENX68_06795</name>
</gene>